<dbReference type="InterPro" id="IPR050410">
    <property type="entry name" value="CCR4/nocturin_mRNA_transcr"/>
</dbReference>
<gene>
    <name evidence="3" type="ORF">MEDL_28853</name>
</gene>
<name>A0A8S3S1R5_MYTED</name>
<reference evidence="3" key="1">
    <citation type="submission" date="2021-03" db="EMBL/GenBank/DDBJ databases">
        <authorList>
            <person name="Bekaert M."/>
        </authorList>
    </citation>
    <scope>NUCLEOTIDE SEQUENCE</scope>
</reference>
<proteinExistence type="predicted"/>
<dbReference type="InterPro" id="IPR036691">
    <property type="entry name" value="Endo/exonu/phosph_ase_sf"/>
</dbReference>
<feature type="region of interest" description="Disordered" evidence="1">
    <location>
        <begin position="438"/>
        <end position="461"/>
    </location>
</feature>
<comment type="caution">
    <text evidence="3">The sequence shown here is derived from an EMBL/GenBank/DDBJ whole genome shotgun (WGS) entry which is preliminary data.</text>
</comment>
<dbReference type="Pfam" id="PF03372">
    <property type="entry name" value="Exo_endo_phos"/>
    <property type="match status" value="1"/>
</dbReference>
<dbReference type="SUPFAM" id="SSF56219">
    <property type="entry name" value="DNase I-like"/>
    <property type="match status" value="1"/>
</dbReference>
<dbReference type="Gene3D" id="3.60.10.10">
    <property type="entry name" value="Endonuclease/exonuclease/phosphatase"/>
    <property type="match status" value="1"/>
</dbReference>
<evidence type="ECO:0000313" key="3">
    <source>
        <dbReference type="EMBL" id="CAG2215045.1"/>
    </source>
</evidence>
<dbReference type="AlphaFoldDB" id="A0A8S3S1R5"/>
<dbReference type="EMBL" id="CAJPWZ010001433">
    <property type="protein sequence ID" value="CAG2215045.1"/>
    <property type="molecule type" value="Genomic_DNA"/>
</dbReference>
<protein>
    <submittedName>
        <fullName evidence="3">ANGEL</fullName>
    </submittedName>
</protein>
<evidence type="ECO:0000259" key="2">
    <source>
        <dbReference type="Pfam" id="PF03372"/>
    </source>
</evidence>
<accession>A0A8S3S1R5</accession>
<dbReference type="InterPro" id="IPR005135">
    <property type="entry name" value="Endo/exonuclease/phosphatase"/>
</dbReference>
<dbReference type="PANTHER" id="PTHR12121">
    <property type="entry name" value="CARBON CATABOLITE REPRESSOR PROTEIN 4"/>
    <property type="match status" value="1"/>
</dbReference>
<dbReference type="PANTHER" id="PTHR12121:SF34">
    <property type="entry name" value="PROTEIN ANGEL"/>
    <property type="match status" value="1"/>
</dbReference>
<feature type="domain" description="Endonuclease/exonuclease/phosphatase" evidence="2">
    <location>
        <begin position="192"/>
        <end position="559"/>
    </location>
</feature>
<evidence type="ECO:0000256" key="1">
    <source>
        <dbReference type="SAM" id="MobiDB-lite"/>
    </source>
</evidence>
<evidence type="ECO:0000313" key="4">
    <source>
        <dbReference type="Proteomes" id="UP000683360"/>
    </source>
</evidence>
<dbReference type="OrthoDB" id="10253982at2759"/>
<organism evidence="3 4">
    <name type="scientific">Mytilus edulis</name>
    <name type="common">Blue mussel</name>
    <dbReference type="NCBI Taxonomy" id="6550"/>
    <lineage>
        <taxon>Eukaryota</taxon>
        <taxon>Metazoa</taxon>
        <taxon>Spiralia</taxon>
        <taxon>Lophotrochozoa</taxon>
        <taxon>Mollusca</taxon>
        <taxon>Bivalvia</taxon>
        <taxon>Autobranchia</taxon>
        <taxon>Pteriomorphia</taxon>
        <taxon>Mytilida</taxon>
        <taxon>Mytiloidea</taxon>
        <taxon>Mytilidae</taxon>
        <taxon>Mytilinae</taxon>
        <taxon>Mytilus</taxon>
    </lineage>
</organism>
<dbReference type="Proteomes" id="UP000683360">
    <property type="component" value="Unassembled WGS sequence"/>
</dbReference>
<sequence length="569" mass="65937">MQCRLCILGRLVNQRTVSTISSITCTSGSLSNSCEKENLFYNNKCYNQRQTMEERKSNIENFDLSGSEENGMQKKCSQTNINVLDDPAVIQVGSSMKSCTHEVQEEIFQVIGKQLSCNCNSKKRKVHLSGESNYKVARTKTEETLELAEEIKCQNKVQQIDIEYGVNRQWELTRLGIEQLQRPRPGFEFTIMSYNILAQNLLEDNKYLYRESPQQVLDWKYRSEKLLQEIQALNAEILCLQEVNKQHYTVFLEPKLKQLGYNGVYVKRTGDKLDGCATFYKREKFTLEQSVSVPYYKSNYSLLDRDNVGLVVKLRPHKHPYSEEDSICVANTHLLFNPRRGDVKLGQAMCLLAEIDKVAKTNRNHRCQVLMCGDFNATPFSDLYKFMVQGFLRYEGLLTRTISGQREGQYGKDNYLSRDFFPSDVNISDQCQHIESENKHAARRSHHQENYGHRSNPAVSQSSGCIWHKLNLVSTYRHTIERLGHYEREVTTQHSADACTVDYIFYSVQHRNVHTRRNKHTTSNVMEDKLRLLGRWGLMSSREIQELGNLPNQYNPSDHLPLLVKMMLI</sequence>
<keyword evidence="4" id="KW-1185">Reference proteome</keyword>
<dbReference type="GO" id="GO:0000175">
    <property type="term" value="F:3'-5'-RNA exonuclease activity"/>
    <property type="evidence" value="ECO:0007669"/>
    <property type="project" value="TreeGrafter"/>
</dbReference>